<evidence type="ECO:0000313" key="2">
    <source>
        <dbReference type="EMBL" id="MCP2161705.1"/>
    </source>
</evidence>
<keyword evidence="1" id="KW-0472">Membrane</keyword>
<accession>A0ABT1H3A6</accession>
<sequence>MPLVAAVFALLAAALHVAIFVMESVLWTRPAVYRRFGLVSADEAQATRSMAYNQGFYNLFLAVGIVVGVAVGGDVGTALVVFCCASIVAAAAVLLTTGLSYVRAAVAQALFAVIALVLFAVL</sequence>
<keyword evidence="1" id="KW-0812">Transmembrane</keyword>
<dbReference type="Pfam" id="PF06993">
    <property type="entry name" value="DUF1304"/>
    <property type="match status" value="1"/>
</dbReference>
<name>A0ABT1H3A6_9NOCA</name>
<protein>
    <submittedName>
        <fullName evidence="2">Membrane protein</fullName>
    </submittedName>
</protein>
<dbReference type="PANTHER" id="PTHR38446">
    <property type="entry name" value="BLL0914 PROTEIN"/>
    <property type="match status" value="1"/>
</dbReference>
<feature type="transmembrane region" description="Helical" evidence="1">
    <location>
        <begin position="78"/>
        <end position="95"/>
    </location>
</feature>
<gene>
    <name evidence="2" type="ORF">LX12_002904</name>
</gene>
<dbReference type="PANTHER" id="PTHR38446:SF1">
    <property type="entry name" value="BLL0914 PROTEIN"/>
    <property type="match status" value="1"/>
</dbReference>
<dbReference type="EMBL" id="JAMTCG010000005">
    <property type="protein sequence ID" value="MCP2161705.1"/>
    <property type="molecule type" value="Genomic_DNA"/>
</dbReference>
<evidence type="ECO:0000256" key="1">
    <source>
        <dbReference type="SAM" id="Phobius"/>
    </source>
</evidence>
<keyword evidence="1" id="KW-1133">Transmembrane helix</keyword>
<evidence type="ECO:0000313" key="3">
    <source>
        <dbReference type="Proteomes" id="UP001205740"/>
    </source>
</evidence>
<reference evidence="2 3" key="1">
    <citation type="submission" date="2022-06" db="EMBL/GenBank/DDBJ databases">
        <title>Genomic Encyclopedia of Archaeal and Bacterial Type Strains, Phase II (KMG-II): from individual species to whole genera.</title>
        <authorList>
            <person name="Goeker M."/>
        </authorList>
    </citation>
    <scope>NUCLEOTIDE SEQUENCE [LARGE SCALE GENOMIC DNA]</scope>
    <source>
        <strain evidence="2 3">DSM 45037</strain>
    </source>
</reference>
<organism evidence="2 3">
    <name type="scientific">Williamsia serinedens</name>
    <dbReference type="NCBI Taxonomy" id="391736"/>
    <lineage>
        <taxon>Bacteria</taxon>
        <taxon>Bacillati</taxon>
        <taxon>Actinomycetota</taxon>
        <taxon>Actinomycetes</taxon>
        <taxon>Mycobacteriales</taxon>
        <taxon>Nocardiaceae</taxon>
        <taxon>Williamsia</taxon>
    </lineage>
</organism>
<keyword evidence="3" id="KW-1185">Reference proteome</keyword>
<dbReference type="Proteomes" id="UP001205740">
    <property type="component" value="Unassembled WGS sequence"/>
</dbReference>
<feature type="transmembrane region" description="Helical" evidence="1">
    <location>
        <begin position="52"/>
        <end position="71"/>
    </location>
</feature>
<dbReference type="RefSeq" id="WP_253655286.1">
    <property type="nucleotide sequence ID" value="NZ_BAAAOE010000001.1"/>
</dbReference>
<feature type="transmembrane region" description="Helical" evidence="1">
    <location>
        <begin position="101"/>
        <end position="121"/>
    </location>
</feature>
<comment type="caution">
    <text evidence="2">The sequence shown here is derived from an EMBL/GenBank/DDBJ whole genome shotgun (WGS) entry which is preliminary data.</text>
</comment>
<dbReference type="InterPro" id="IPR009732">
    <property type="entry name" value="DUF1304"/>
</dbReference>
<proteinExistence type="predicted"/>